<feature type="domain" description="Moybdenum cofactor oxidoreductase dimerisation" evidence="2">
    <location>
        <begin position="69"/>
        <end position="125"/>
    </location>
</feature>
<evidence type="ECO:0000259" key="1">
    <source>
        <dbReference type="Pfam" id="PF00174"/>
    </source>
</evidence>
<comment type="caution">
    <text evidence="3">The sequence shown here is derived from an EMBL/GenBank/DDBJ whole genome shotgun (WGS) entry which is preliminary data.</text>
</comment>
<dbReference type="Proteomes" id="UP001296943">
    <property type="component" value="Unassembled WGS sequence"/>
</dbReference>
<evidence type="ECO:0000313" key="4">
    <source>
        <dbReference type="Proteomes" id="UP001296943"/>
    </source>
</evidence>
<proteinExistence type="predicted"/>
<accession>A0ABS2N567</accession>
<dbReference type="InterPro" id="IPR008335">
    <property type="entry name" value="Mopterin_OxRdtase_euk"/>
</dbReference>
<dbReference type="EMBL" id="JAFBDR010000029">
    <property type="protein sequence ID" value="MBM7573281.1"/>
    <property type="molecule type" value="Genomic_DNA"/>
</dbReference>
<evidence type="ECO:0000259" key="2">
    <source>
        <dbReference type="Pfam" id="PF03404"/>
    </source>
</evidence>
<dbReference type="Gene3D" id="2.60.40.650">
    <property type="match status" value="1"/>
</dbReference>
<dbReference type="InterPro" id="IPR000572">
    <property type="entry name" value="OxRdtase_Mopterin-bd_dom"/>
</dbReference>
<feature type="domain" description="Oxidoreductase molybdopterin-binding" evidence="1">
    <location>
        <begin position="2"/>
        <end position="46"/>
    </location>
</feature>
<dbReference type="InterPro" id="IPR005066">
    <property type="entry name" value="MoCF_OxRdtse_dimer"/>
</dbReference>
<dbReference type="SUPFAM" id="SSF56524">
    <property type="entry name" value="Oxidoreductase molybdopterin-binding domain"/>
    <property type="match status" value="1"/>
</dbReference>
<gene>
    <name evidence="3" type="ORF">JOC48_003833</name>
</gene>
<dbReference type="Gene3D" id="3.90.420.10">
    <property type="entry name" value="Oxidoreductase, molybdopterin-binding domain"/>
    <property type="match status" value="1"/>
</dbReference>
<reference evidence="3 4" key="1">
    <citation type="submission" date="2021-01" db="EMBL/GenBank/DDBJ databases">
        <title>Genomic Encyclopedia of Type Strains, Phase IV (KMG-IV): sequencing the most valuable type-strain genomes for metagenomic binning, comparative biology and taxonomic classification.</title>
        <authorList>
            <person name="Goeker M."/>
        </authorList>
    </citation>
    <scope>NUCLEOTIDE SEQUENCE [LARGE SCALE GENOMIC DNA]</scope>
    <source>
        <strain evidence="3 4">DSM 23711</strain>
    </source>
</reference>
<protein>
    <submittedName>
        <fullName evidence="3">DMSO/TMAO reductase YedYZ molybdopterin-dependent catalytic subunit</fullName>
    </submittedName>
</protein>
<dbReference type="PRINTS" id="PR00407">
    <property type="entry name" value="EUMOPTERIN"/>
</dbReference>
<name>A0ABS2N567_9BACI</name>
<evidence type="ECO:0000313" key="3">
    <source>
        <dbReference type="EMBL" id="MBM7573281.1"/>
    </source>
</evidence>
<sequence length="128" mass="14646">MSYEYNNQTIPFKHGYPLRLIVPQWYAMASVKLIKQISVIDSNFKGPFQTIDYVYYPNKENNKNAFPVTTINVNSTIQKPLDKEILNTGTHLIKGITWTGKGFITKLEISVDGGITWLYAKLEPTKKC</sequence>
<organism evidence="3 4">
    <name type="scientific">Aquibacillus albus</name>
    <dbReference type="NCBI Taxonomy" id="1168171"/>
    <lineage>
        <taxon>Bacteria</taxon>
        <taxon>Bacillati</taxon>
        <taxon>Bacillota</taxon>
        <taxon>Bacilli</taxon>
        <taxon>Bacillales</taxon>
        <taxon>Bacillaceae</taxon>
        <taxon>Aquibacillus</taxon>
    </lineage>
</organism>
<dbReference type="PANTHER" id="PTHR19372:SF7">
    <property type="entry name" value="SULFITE OXIDASE, MITOCHONDRIAL"/>
    <property type="match status" value="1"/>
</dbReference>
<dbReference type="InterPro" id="IPR036374">
    <property type="entry name" value="OxRdtase_Mopterin-bd_sf"/>
</dbReference>
<dbReference type="Pfam" id="PF00174">
    <property type="entry name" value="Oxidored_molyb"/>
    <property type="match status" value="1"/>
</dbReference>
<keyword evidence="4" id="KW-1185">Reference proteome</keyword>
<dbReference type="Pfam" id="PF03404">
    <property type="entry name" value="Mo-co_dimer"/>
    <property type="match status" value="1"/>
</dbReference>
<dbReference type="PANTHER" id="PTHR19372">
    <property type="entry name" value="SULFITE REDUCTASE"/>
    <property type="match status" value="1"/>
</dbReference>
<dbReference type="RefSeq" id="WP_275580779.1">
    <property type="nucleotide sequence ID" value="NZ_JAFBDR010000029.1"/>
</dbReference>